<keyword evidence="2" id="KW-1185">Reference proteome</keyword>
<dbReference type="AlphaFoldDB" id="A0A963YWX1"/>
<proteinExistence type="predicted"/>
<dbReference type="EMBL" id="JAESVB010000033">
    <property type="protein sequence ID" value="MCB8878395.1"/>
    <property type="molecule type" value="Genomic_DNA"/>
</dbReference>
<sequence length="310" mass="33980">MGSVHSLLEQHGKKVALEAGHPRNVVEAASSYMSDEENALGFAYSGWAQCALPLKKLASDARWEIATDRVRLVVEPGLRLASGSIDGPMEHVGVPYGAHARLILLYLQTEALRTGRREVELGTSLRDWLSRIGISYGGTTGRSVRDQAERISRCRLTFHIQGEGSTSALVNQAIVDKALFIGGVERGTQGQLSLETAQLSEGFFEALKKHPIPLEEAAIRALNNNPAALDCYIWLAYRLHVLRSDRLVTWAALKKQFGGSYRELFHFKPRFIQSLELAAAVYPGANIEVVAEGVVLKPSVSPVRKQIAAK</sequence>
<dbReference type="Pfam" id="PF04796">
    <property type="entry name" value="RepA_C"/>
    <property type="match status" value="1"/>
</dbReference>
<dbReference type="InterPro" id="IPR006881">
    <property type="entry name" value="RepA_C"/>
</dbReference>
<comment type="caution">
    <text evidence="1">The sequence shown here is derived from an EMBL/GenBank/DDBJ whole genome shotgun (WGS) entry which is preliminary data.</text>
</comment>
<evidence type="ECO:0000313" key="2">
    <source>
        <dbReference type="Proteomes" id="UP000708298"/>
    </source>
</evidence>
<evidence type="ECO:0000313" key="1">
    <source>
        <dbReference type="EMBL" id="MCB8878395.1"/>
    </source>
</evidence>
<reference evidence="1" key="1">
    <citation type="journal article" date="2021" name="Microorganisms">
        <title>Acidisoma silvae sp. nov. and Acidisomacellulosilytica sp. nov., Two Acidophilic Bacteria Isolated from Decaying Wood, Hydrolyzing Cellulose and Producing Poly-3-hydroxybutyrate.</title>
        <authorList>
            <person name="Mieszkin S."/>
            <person name="Pouder E."/>
            <person name="Uroz S."/>
            <person name="Simon-Colin C."/>
            <person name="Alain K."/>
        </authorList>
    </citation>
    <scope>NUCLEOTIDE SEQUENCE</scope>
    <source>
        <strain evidence="1">HW T2.11</strain>
    </source>
</reference>
<protein>
    <submittedName>
        <fullName evidence="1">Plasmid replication initiator</fullName>
    </submittedName>
</protein>
<reference evidence="1" key="2">
    <citation type="submission" date="2021-01" db="EMBL/GenBank/DDBJ databases">
        <authorList>
            <person name="Mieszkin S."/>
            <person name="Pouder E."/>
            <person name="Alain K."/>
        </authorList>
    </citation>
    <scope>NUCLEOTIDE SEQUENCE</scope>
    <source>
        <strain evidence="1">HW T2.11</strain>
    </source>
</reference>
<gene>
    <name evidence="1" type="ORF">ASILVAE211_24680</name>
</gene>
<organism evidence="1 2">
    <name type="scientific">Acidisoma silvae</name>
    <dbReference type="NCBI Taxonomy" id="2802396"/>
    <lineage>
        <taxon>Bacteria</taxon>
        <taxon>Pseudomonadati</taxon>
        <taxon>Pseudomonadota</taxon>
        <taxon>Alphaproteobacteria</taxon>
        <taxon>Acetobacterales</taxon>
        <taxon>Acidocellaceae</taxon>
        <taxon>Acidisoma</taxon>
    </lineage>
</organism>
<dbReference type="Proteomes" id="UP000708298">
    <property type="component" value="Unassembled WGS sequence"/>
</dbReference>
<accession>A0A963YWX1</accession>
<name>A0A963YWX1_9PROT</name>